<proteinExistence type="predicted"/>
<accession>A0A0F9EAZ0</accession>
<dbReference type="AlphaFoldDB" id="A0A0F9EAZ0"/>
<gene>
    <name evidence="1" type="ORF">LCGC14_2175930</name>
</gene>
<comment type="caution">
    <text evidence="1">The sequence shown here is derived from an EMBL/GenBank/DDBJ whole genome shotgun (WGS) entry which is preliminary data.</text>
</comment>
<dbReference type="EMBL" id="LAZR01028201">
    <property type="protein sequence ID" value="KKL63356.1"/>
    <property type="molecule type" value="Genomic_DNA"/>
</dbReference>
<evidence type="ECO:0000313" key="1">
    <source>
        <dbReference type="EMBL" id="KKL63356.1"/>
    </source>
</evidence>
<name>A0A0F9EAZ0_9ZZZZ</name>
<reference evidence="1" key="1">
    <citation type="journal article" date="2015" name="Nature">
        <title>Complex archaea that bridge the gap between prokaryotes and eukaryotes.</title>
        <authorList>
            <person name="Spang A."/>
            <person name="Saw J.H."/>
            <person name="Jorgensen S.L."/>
            <person name="Zaremba-Niedzwiedzka K."/>
            <person name="Martijn J."/>
            <person name="Lind A.E."/>
            <person name="van Eijk R."/>
            <person name="Schleper C."/>
            <person name="Guy L."/>
            <person name="Ettema T.J."/>
        </authorList>
    </citation>
    <scope>NUCLEOTIDE SEQUENCE</scope>
</reference>
<protein>
    <submittedName>
        <fullName evidence="1">Uncharacterized protein</fullName>
    </submittedName>
</protein>
<organism evidence="1">
    <name type="scientific">marine sediment metagenome</name>
    <dbReference type="NCBI Taxonomy" id="412755"/>
    <lineage>
        <taxon>unclassified sequences</taxon>
        <taxon>metagenomes</taxon>
        <taxon>ecological metagenomes</taxon>
    </lineage>
</organism>
<sequence>MTELTKYKKALDRAIHIIMGERACPITEEEWVNCPKPDTKLSDCPDCWRTYLLETTND</sequence>